<organism evidence="1 2">
    <name type="scientific">Salmonella phage Skate</name>
    <dbReference type="NCBI Taxonomy" id="2234035"/>
    <lineage>
        <taxon>Viruses</taxon>
        <taxon>Duplodnaviria</taxon>
        <taxon>Heunggongvirae</taxon>
        <taxon>Uroviricota</taxon>
        <taxon>Caudoviricetes</taxon>
        <taxon>Skatevirus</taxon>
        <taxon>Skatevirus skate</taxon>
    </lineage>
</organism>
<protein>
    <submittedName>
        <fullName evidence="1">Uncharacterized protein</fullName>
    </submittedName>
</protein>
<gene>
    <name evidence="1" type="ORF">CPT_Skate_024</name>
</gene>
<reference evidence="2" key="1">
    <citation type="submission" date="2018-05" db="EMBL/GenBank/DDBJ databases">
        <title>Complete Genome of Salmonella typhimurium siphophage Skate.</title>
        <authorList>
            <person name="Rohren M.E."/>
            <person name="Xie Y."/>
            <person name="O'Leary C."/>
            <person name="Liu M."/>
            <person name="Young R.F."/>
        </authorList>
    </citation>
    <scope>NUCLEOTIDE SEQUENCE [LARGE SCALE GENOMIC DNA]</scope>
</reference>
<evidence type="ECO:0000313" key="2">
    <source>
        <dbReference type="Proteomes" id="UP000252847"/>
    </source>
</evidence>
<proteinExistence type="predicted"/>
<dbReference type="Proteomes" id="UP000252847">
    <property type="component" value="Segment"/>
</dbReference>
<name>A0A2Z5HTQ3_9CAUD</name>
<sequence length="60" mass="6911">MERWTVINDRGAPVSYVNGDGDDTPSRMIVFEDRFDAYKWVVENGASTDEVVKIKFEVVR</sequence>
<accession>A0A2Z5HTQ3</accession>
<evidence type="ECO:0000313" key="1">
    <source>
        <dbReference type="EMBL" id="AXC42982.1"/>
    </source>
</evidence>
<dbReference type="EMBL" id="MH321493">
    <property type="protein sequence ID" value="AXC42982.1"/>
    <property type="molecule type" value="Genomic_DNA"/>
</dbReference>
<keyword evidence="2" id="KW-1185">Reference proteome</keyword>